<keyword evidence="3" id="KW-1185">Reference proteome</keyword>
<accession>A0A8H4VBL6</accession>
<organism evidence="2 3">
    <name type="scientific">Ophiocordyceps camponoti-floridani</name>
    <dbReference type="NCBI Taxonomy" id="2030778"/>
    <lineage>
        <taxon>Eukaryota</taxon>
        <taxon>Fungi</taxon>
        <taxon>Dikarya</taxon>
        <taxon>Ascomycota</taxon>
        <taxon>Pezizomycotina</taxon>
        <taxon>Sordariomycetes</taxon>
        <taxon>Hypocreomycetidae</taxon>
        <taxon>Hypocreales</taxon>
        <taxon>Ophiocordycipitaceae</taxon>
        <taxon>Ophiocordyceps</taxon>
    </lineage>
</organism>
<evidence type="ECO:0000259" key="1">
    <source>
        <dbReference type="PROSITE" id="PS50097"/>
    </source>
</evidence>
<dbReference type="SMART" id="SM00225">
    <property type="entry name" value="BTB"/>
    <property type="match status" value="1"/>
</dbReference>
<dbReference type="Pfam" id="PF00651">
    <property type="entry name" value="BTB"/>
    <property type="match status" value="1"/>
</dbReference>
<name>A0A8H4VBL6_9HYPO</name>
<protein>
    <submittedName>
        <fullName evidence="2">Speckle-type POZ protein-like protein</fullName>
    </submittedName>
</protein>
<gene>
    <name evidence="2" type="ORF">GQ602_006307</name>
</gene>
<dbReference type="CDD" id="cd18186">
    <property type="entry name" value="BTB_POZ_ZBTB_KLHL-like"/>
    <property type="match status" value="1"/>
</dbReference>
<comment type="caution">
    <text evidence="2">The sequence shown here is derived from an EMBL/GenBank/DDBJ whole genome shotgun (WGS) entry which is preliminary data.</text>
</comment>
<dbReference type="EMBL" id="JAACLJ010000007">
    <property type="protein sequence ID" value="KAF4583163.1"/>
    <property type="molecule type" value="Genomic_DNA"/>
</dbReference>
<dbReference type="SUPFAM" id="SSF54695">
    <property type="entry name" value="POZ domain"/>
    <property type="match status" value="1"/>
</dbReference>
<evidence type="ECO:0000313" key="3">
    <source>
        <dbReference type="Proteomes" id="UP000562929"/>
    </source>
</evidence>
<dbReference type="OrthoDB" id="6359816at2759"/>
<dbReference type="Gene3D" id="3.30.710.10">
    <property type="entry name" value="Potassium Channel Kv1.1, Chain A"/>
    <property type="match status" value="1"/>
</dbReference>
<dbReference type="AlphaFoldDB" id="A0A8H4VBL6"/>
<proteinExistence type="predicted"/>
<dbReference type="PROSITE" id="PS50097">
    <property type="entry name" value="BTB"/>
    <property type="match status" value="1"/>
</dbReference>
<sequence length="106" mass="11475">MPVSTSPSQSMNSGVFCDLKLLSRGKEFAVHKAVICSHSPVMKALLSKPSQEPLIDMSDFQPDAVRRLVQFIYTGDYHVPNAVSAEVDAEENGETCSVALLAAAHR</sequence>
<dbReference type="Proteomes" id="UP000562929">
    <property type="component" value="Unassembled WGS sequence"/>
</dbReference>
<feature type="domain" description="BTB" evidence="1">
    <location>
        <begin position="17"/>
        <end position="81"/>
    </location>
</feature>
<dbReference type="InterPro" id="IPR011333">
    <property type="entry name" value="SKP1/BTB/POZ_sf"/>
</dbReference>
<reference evidence="2 3" key="1">
    <citation type="journal article" date="2020" name="G3 (Bethesda)">
        <title>Genetic Underpinnings of Host Manipulation by Ophiocordyceps as Revealed by Comparative Transcriptomics.</title>
        <authorList>
            <person name="Will I."/>
            <person name="Das B."/>
            <person name="Trinh T."/>
            <person name="Brachmann A."/>
            <person name="Ohm R.A."/>
            <person name="de Bekker C."/>
        </authorList>
    </citation>
    <scope>NUCLEOTIDE SEQUENCE [LARGE SCALE GENOMIC DNA]</scope>
    <source>
        <strain evidence="2 3">EC05</strain>
    </source>
</reference>
<dbReference type="InterPro" id="IPR000210">
    <property type="entry name" value="BTB/POZ_dom"/>
</dbReference>
<dbReference type="PANTHER" id="PTHR24413">
    <property type="entry name" value="SPECKLE-TYPE POZ PROTEIN"/>
    <property type="match status" value="1"/>
</dbReference>
<evidence type="ECO:0000313" key="2">
    <source>
        <dbReference type="EMBL" id="KAF4583163.1"/>
    </source>
</evidence>